<name>A0AAD9CXX6_PAPLA</name>
<evidence type="ECO:0000256" key="3">
    <source>
        <dbReference type="ARBA" id="ARBA00022448"/>
    </source>
</evidence>
<reference evidence="10" key="1">
    <citation type="submission" date="2023-02" db="EMBL/GenBank/DDBJ databases">
        <title>Identification and recombinant expression of a fungal hydrolase from Papiliotrema laurentii that hydrolyzes apple cutin and clears colloidal polyester polyurethane.</title>
        <authorList>
            <consortium name="DOE Joint Genome Institute"/>
            <person name="Roman V.A."/>
            <person name="Bojanowski C."/>
            <person name="Crable B.R."/>
            <person name="Wagner D.N."/>
            <person name="Hung C.S."/>
            <person name="Nadeau L.J."/>
            <person name="Schratz L."/>
            <person name="Haridas S."/>
            <person name="Pangilinan J."/>
            <person name="Lipzen A."/>
            <person name="Na H."/>
            <person name="Yan M."/>
            <person name="Ng V."/>
            <person name="Grigoriev I.V."/>
            <person name="Spatafora J.W."/>
            <person name="Barlow D."/>
            <person name="Biffinger J."/>
            <person name="Kelley-Loughnane N."/>
            <person name="Varaljay V.A."/>
            <person name="Crookes-Goodson W.J."/>
        </authorList>
    </citation>
    <scope>NUCLEOTIDE SEQUENCE</scope>
    <source>
        <strain evidence="10">5307AH</strain>
    </source>
</reference>
<dbReference type="Proteomes" id="UP001182556">
    <property type="component" value="Unassembled WGS sequence"/>
</dbReference>
<feature type="transmembrane region" description="Helical" evidence="8">
    <location>
        <begin position="221"/>
        <end position="243"/>
    </location>
</feature>
<dbReference type="InterPro" id="IPR050495">
    <property type="entry name" value="ATG22/LtaA_families"/>
</dbReference>
<comment type="caution">
    <text evidence="10">The sequence shown here is derived from an EMBL/GenBank/DDBJ whole genome shotgun (WGS) entry which is preliminary data.</text>
</comment>
<dbReference type="GO" id="GO:0006914">
    <property type="term" value="P:autophagy"/>
    <property type="evidence" value="ECO:0007669"/>
    <property type="project" value="UniProtKB-KW"/>
</dbReference>
<dbReference type="InterPro" id="IPR036259">
    <property type="entry name" value="MFS_trans_sf"/>
</dbReference>
<feature type="transmembrane region" description="Helical" evidence="8">
    <location>
        <begin position="31"/>
        <end position="49"/>
    </location>
</feature>
<comment type="function">
    <text evidence="8">Vacuolar effluxer which mediate the efflux of amino acids resulting from autophagic degradation. The release of autophagic amino acids allows the maintenance of protein synthesis and viability during nitrogen starvation.</text>
</comment>
<evidence type="ECO:0000256" key="4">
    <source>
        <dbReference type="ARBA" id="ARBA00022692"/>
    </source>
</evidence>
<organism evidence="10 11">
    <name type="scientific">Papiliotrema laurentii</name>
    <name type="common">Cryptococcus laurentii</name>
    <dbReference type="NCBI Taxonomy" id="5418"/>
    <lineage>
        <taxon>Eukaryota</taxon>
        <taxon>Fungi</taxon>
        <taxon>Dikarya</taxon>
        <taxon>Basidiomycota</taxon>
        <taxon>Agaricomycotina</taxon>
        <taxon>Tremellomycetes</taxon>
        <taxon>Tremellales</taxon>
        <taxon>Rhynchogastremaceae</taxon>
        <taxon>Papiliotrema</taxon>
    </lineage>
</organism>
<evidence type="ECO:0000256" key="2">
    <source>
        <dbReference type="ARBA" id="ARBA00006978"/>
    </source>
</evidence>
<dbReference type="Gene3D" id="1.20.1250.20">
    <property type="entry name" value="MFS general substrate transporter like domains"/>
    <property type="match status" value="2"/>
</dbReference>
<evidence type="ECO:0000256" key="8">
    <source>
        <dbReference type="RuleBase" id="RU363073"/>
    </source>
</evidence>
<evidence type="ECO:0000313" key="11">
    <source>
        <dbReference type="Proteomes" id="UP001182556"/>
    </source>
</evidence>
<sequence length="489" mass="51979">MYVKSIAVGVQAVAIISLGPLADSPFWRKKLLVMFAYMGSVSGIAFLLFPSAPTYWTPVVAALLTVVGNMGYATSIVCANAFLPSLARRDPDVVTAVETRSSPLSLSGGAGGLGNSREGEDEQEALLPTLLPVLASASTSDLVHPSPSDLAHRSIGDPAPSSLRGMQDEAEESRARHAALLSLATSRISALGTGIGFASGVTVLALLIIPVTLGKGSTASLQLAIGLAGIWWAVFTIPVSLGLPSGEGTSDRGKDTMRPGQASIAVLAGWRRVGRMVAPGQIQRLPNLYLLLFAWVFLSDGFHTTTYTAILYASVSLRMSPSKIIIIGILVQLAAVFSSILTPQWQKRRAWTNLAVLLRIVALALILPLYACLGLVLPFGGLRTEAEMYVAATWFGLLYGPFNSYSRAVYAELIPPGQESSFFSLFALTDKSASFLGPFVVGLISDRTGNIRLGFLFLLGLLLAPVPILLRVKVDQGKREAREWSAHQG</sequence>
<evidence type="ECO:0000256" key="9">
    <source>
        <dbReference type="SAM" id="MobiDB-lite"/>
    </source>
</evidence>
<evidence type="ECO:0000256" key="6">
    <source>
        <dbReference type="ARBA" id="ARBA00023006"/>
    </source>
</evidence>
<evidence type="ECO:0000313" key="10">
    <source>
        <dbReference type="EMBL" id="KAK1922628.1"/>
    </source>
</evidence>
<feature type="region of interest" description="Disordered" evidence="9">
    <location>
        <begin position="100"/>
        <end position="121"/>
    </location>
</feature>
<proteinExistence type="inferred from homology"/>
<dbReference type="PANTHER" id="PTHR23519:SF1">
    <property type="entry name" value="AUTOPHAGY-RELATED PROTEIN 22"/>
    <property type="match status" value="1"/>
</dbReference>
<keyword evidence="6 8" id="KW-0072">Autophagy</keyword>
<feature type="transmembrane region" description="Helical" evidence="8">
    <location>
        <begin position="188"/>
        <end position="209"/>
    </location>
</feature>
<keyword evidence="8" id="KW-0029">Amino-acid transport</keyword>
<dbReference type="GO" id="GO:0005774">
    <property type="term" value="C:vacuolar membrane"/>
    <property type="evidence" value="ECO:0007669"/>
    <property type="project" value="UniProtKB-SubCell"/>
</dbReference>
<keyword evidence="8" id="KW-0926">Vacuole</keyword>
<feature type="transmembrane region" description="Helical" evidence="8">
    <location>
        <begin position="354"/>
        <end position="377"/>
    </location>
</feature>
<dbReference type="InterPro" id="IPR024671">
    <property type="entry name" value="Atg22-like"/>
</dbReference>
<feature type="transmembrane region" description="Helical" evidence="8">
    <location>
        <begin position="324"/>
        <end position="342"/>
    </location>
</feature>
<feature type="transmembrane region" description="Helical" evidence="8">
    <location>
        <begin position="389"/>
        <end position="410"/>
    </location>
</feature>
<comment type="similarity">
    <text evidence="2 8">Belongs to the ATG22 family.</text>
</comment>
<dbReference type="Pfam" id="PF11700">
    <property type="entry name" value="ATG22"/>
    <property type="match status" value="1"/>
</dbReference>
<feature type="transmembrane region" description="Helical" evidence="8">
    <location>
        <begin position="288"/>
        <end position="312"/>
    </location>
</feature>
<feature type="transmembrane region" description="Helical" evidence="8">
    <location>
        <begin position="451"/>
        <end position="470"/>
    </location>
</feature>
<feature type="region of interest" description="Disordered" evidence="9">
    <location>
        <begin position="144"/>
        <end position="168"/>
    </location>
</feature>
<evidence type="ECO:0000256" key="7">
    <source>
        <dbReference type="ARBA" id="ARBA00023136"/>
    </source>
</evidence>
<evidence type="ECO:0000256" key="1">
    <source>
        <dbReference type="ARBA" id="ARBA00004128"/>
    </source>
</evidence>
<keyword evidence="7 8" id="KW-0472">Membrane</keyword>
<accession>A0AAD9CXX6</accession>
<keyword evidence="11" id="KW-1185">Reference proteome</keyword>
<dbReference type="AlphaFoldDB" id="A0AAD9CXX6"/>
<feature type="transmembrane region" description="Helical" evidence="8">
    <location>
        <begin position="422"/>
        <end position="445"/>
    </location>
</feature>
<dbReference type="PANTHER" id="PTHR23519">
    <property type="entry name" value="AUTOPHAGY-RELATED PROTEIN 22"/>
    <property type="match status" value="1"/>
</dbReference>
<dbReference type="SUPFAM" id="SSF103473">
    <property type="entry name" value="MFS general substrate transporter"/>
    <property type="match status" value="1"/>
</dbReference>
<feature type="transmembrane region" description="Helical" evidence="8">
    <location>
        <begin position="55"/>
        <end position="83"/>
    </location>
</feature>
<keyword evidence="4 8" id="KW-0812">Transmembrane</keyword>
<keyword evidence="3 8" id="KW-0813">Transport</keyword>
<protein>
    <recommendedName>
        <fullName evidence="8">Autophagy-related protein</fullName>
    </recommendedName>
</protein>
<keyword evidence="5 8" id="KW-1133">Transmembrane helix</keyword>
<evidence type="ECO:0000256" key="5">
    <source>
        <dbReference type="ARBA" id="ARBA00022989"/>
    </source>
</evidence>
<dbReference type="GO" id="GO:0032974">
    <property type="term" value="P:amino acid transmembrane export from vacuole"/>
    <property type="evidence" value="ECO:0007669"/>
    <property type="project" value="TreeGrafter"/>
</dbReference>
<gene>
    <name evidence="10" type="ORF">DB88DRAFT_495762</name>
</gene>
<dbReference type="EMBL" id="JAODAN010000008">
    <property type="protein sequence ID" value="KAK1922628.1"/>
    <property type="molecule type" value="Genomic_DNA"/>
</dbReference>
<comment type="subcellular location">
    <subcellularLocation>
        <location evidence="1 8">Vacuole membrane</location>
        <topology evidence="1 8">Multi-pass membrane protein</topology>
    </subcellularLocation>
</comment>